<reference evidence="2 3" key="1">
    <citation type="journal article" date="2012" name="Proc. Natl. Acad. Sci. U.S.A.">
        <title>Antigenic diversity is generated by distinct evolutionary mechanisms in African trypanosome species.</title>
        <authorList>
            <person name="Jackson A.P."/>
            <person name="Berry A."/>
            <person name="Aslett M."/>
            <person name="Allison H.C."/>
            <person name="Burton P."/>
            <person name="Vavrova-Anderson J."/>
            <person name="Brown R."/>
            <person name="Browne H."/>
            <person name="Corton N."/>
            <person name="Hauser H."/>
            <person name="Gamble J."/>
            <person name="Gilderthorp R."/>
            <person name="Marcello L."/>
            <person name="McQuillan J."/>
            <person name="Otto T.D."/>
            <person name="Quail M.A."/>
            <person name="Sanders M.J."/>
            <person name="van Tonder A."/>
            <person name="Ginger M.L."/>
            <person name="Field M.C."/>
            <person name="Barry J.D."/>
            <person name="Hertz-Fowler C."/>
            <person name="Berriman M."/>
        </authorList>
    </citation>
    <scope>NUCLEOTIDE SEQUENCE</scope>
    <source>
        <strain evidence="2 3">Y486</strain>
    </source>
</reference>
<feature type="region of interest" description="Disordered" evidence="1">
    <location>
        <begin position="1"/>
        <end position="22"/>
    </location>
</feature>
<evidence type="ECO:0000313" key="3">
    <source>
        <dbReference type="Proteomes" id="UP000009027"/>
    </source>
</evidence>
<dbReference type="Gene3D" id="3.90.150.10">
    <property type="entry name" value="Variant Surface Glycoprotein, subunit A domain 1"/>
    <property type="match status" value="1"/>
</dbReference>
<proteinExistence type="predicted"/>
<feature type="compositionally biased region" description="Basic and acidic residues" evidence="1">
    <location>
        <begin position="78"/>
        <end position="88"/>
    </location>
</feature>
<feature type="region of interest" description="Disordered" evidence="1">
    <location>
        <begin position="535"/>
        <end position="582"/>
    </location>
</feature>
<dbReference type="Proteomes" id="UP000009027">
    <property type="component" value="Unassembled WGS sequence"/>
</dbReference>
<feature type="compositionally biased region" description="Low complexity" evidence="1">
    <location>
        <begin position="13"/>
        <end position="22"/>
    </location>
</feature>
<dbReference type="AlphaFoldDB" id="F9WNR8"/>
<feature type="compositionally biased region" description="Basic and acidic residues" evidence="1">
    <location>
        <begin position="557"/>
        <end position="571"/>
    </location>
</feature>
<name>F9WNR8_TRYVY</name>
<evidence type="ECO:0000313" key="2">
    <source>
        <dbReference type="EMBL" id="CCD19189.1"/>
    </source>
</evidence>
<accession>F9WNR8</accession>
<feature type="compositionally biased region" description="Basic and acidic residues" evidence="1">
    <location>
        <begin position="535"/>
        <end position="544"/>
    </location>
</feature>
<organism evidence="2 3">
    <name type="scientific">Trypanosoma vivax (strain Y486)</name>
    <dbReference type="NCBI Taxonomy" id="1055687"/>
    <lineage>
        <taxon>Eukaryota</taxon>
        <taxon>Discoba</taxon>
        <taxon>Euglenozoa</taxon>
        <taxon>Kinetoplastea</taxon>
        <taxon>Metakinetoplastina</taxon>
        <taxon>Trypanosomatida</taxon>
        <taxon>Trypanosomatidae</taxon>
        <taxon>Trypanosoma</taxon>
        <taxon>Duttonella</taxon>
    </lineage>
</organism>
<keyword evidence="3" id="KW-1185">Reference proteome</keyword>
<dbReference type="EMBL" id="CAEX01002837">
    <property type="protein sequence ID" value="CCD19189.1"/>
    <property type="molecule type" value="Genomic_DNA"/>
</dbReference>
<sequence length="599" mass="63313">MAAHDCPKRAARRAPQAARWSRSAAPISRCSLRLASWTVKKCDIFRPSRARLGRRNGTDQEGRRLTEARVMLRRMVEASRARTGERGRAPTPGNTARFGAGGTQVAEGRRTGGAGSEAQRQAGVSLALAEKQGGVGADCSSARVDRGVALFGRKTRRRAAGGWDCLIDFCEKREVKKICGPALLSQLALALSLVVRNEKALAASTDGLAIGVATKMCDFGTALDDAAGEARALTAKIALRREHAARNLGALTAALEASAQILNSSAEVETLRRHAAAARMAQRVRDAMEGLTQIMKATMTAGDAAKKAAAGIKEYMRVLGTVAGSNRQAVTCLDAAAKLTPRIEALKSKLGTACKHFCGDAATQGPQGFAEVIKQLTKQGKDTIITGTSGGVGRSGSKQTKTFGTEADNPNGKCNLFNIAAATQAVIGAAATEEVKYADTIELQFHSSDGKMTVLGATGTLAQNQSIGSIINAMQNAAKATGDQKGEHDLCHVDRIDICNETNTIASHAKKLIADAMNKGDERLNQAHNELKAQEEEHNNKDTQDGAAGTHKQSPGTRRDLEAPKARESHTRTPASFAHQHKLSHSTLLSLFASLCANA</sequence>
<gene>
    <name evidence="2" type="ORF">TvY486_0018830</name>
</gene>
<feature type="region of interest" description="Disordered" evidence="1">
    <location>
        <begin position="384"/>
        <end position="405"/>
    </location>
</feature>
<evidence type="ECO:0000256" key="1">
    <source>
        <dbReference type="SAM" id="MobiDB-lite"/>
    </source>
</evidence>
<protein>
    <submittedName>
        <fullName evidence="2">Uncharacterized protein</fullName>
    </submittedName>
</protein>
<dbReference type="SUPFAM" id="SSF58087">
    <property type="entry name" value="Variant surface glycoprotein (N-terminal domain)"/>
    <property type="match status" value="1"/>
</dbReference>
<feature type="region of interest" description="Disordered" evidence="1">
    <location>
        <begin position="78"/>
        <end position="117"/>
    </location>
</feature>